<sequence>MSKFDVVEASIADLRAALEDGSTTSVELVEAYQDRIAAYDGPDTDTKLNSVIVANPQSLAEAAASDERRATGQTLGPLDGIPYTAKDSYMVAGLTVASGSPAFADLIAQKDAFTIERLRAGGAICLGLTNMPPMANGGMQRGLYGRAESPYNADWLTSAFASGSSNGSGTATTASFAAFGLGEETWSSGRAPASHNALIAYTPSRGVISVRGNWPLVPTMDVVVPHTRTMADLAEVLDVIVADDGKTRGDFWRVQPWVDIPKSSAVRPDSYAALLPGSNEAARSVLAGKRLGVPRMYINADDEAGTNPDGGIGGPTGQPVVTRASVMEVWEAARADLEAAGAEVVATDFPVVSNYEGDRPGAPTIATRGFVTADYLDREINDLSSWAWDDFLAANGDPNLSTLAEVDGALIFPHPPGALPDRYDGFDDDIATYPEQVRTNGYATVTDIPELESGVRGLEETRRVDLEGWMDEHGLDAVVFPAMADVGPADMDVNEASADLGWRNGTWVANGNLVPRHLGIPSVTVPMGTMSDTGIPVGLTIAGRGWDDSALIEIAAAFEATGDRRDVPPRTPRL</sequence>
<accession>A0ABY5SRE2</accession>
<gene>
    <name evidence="2" type="ORF">L1F31_16450</name>
</gene>
<dbReference type="InterPro" id="IPR023631">
    <property type="entry name" value="Amidase_dom"/>
</dbReference>
<keyword evidence="3" id="KW-1185">Reference proteome</keyword>
<evidence type="ECO:0000313" key="3">
    <source>
        <dbReference type="Proteomes" id="UP001064879"/>
    </source>
</evidence>
<dbReference type="EC" id="3.5.1.4" evidence="2"/>
<dbReference type="Proteomes" id="UP001064879">
    <property type="component" value="Chromosome"/>
</dbReference>
<dbReference type="RefSeq" id="WP_265418313.1">
    <property type="nucleotide sequence ID" value="NZ_CP093443.1"/>
</dbReference>
<protein>
    <submittedName>
        <fullName evidence="2">Amidase</fullName>
        <ecNumber evidence="2">3.5.1.4</ecNumber>
    </submittedName>
</protein>
<dbReference type="GO" id="GO:0004040">
    <property type="term" value="F:amidase activity"/>
    <property type="evidence" value="ECO:0007669"/>
    <property type="project" value="UniProtKB-EC"/>
</dbReference>
<dbReference type="PANTHER" id="PTHR42678">
    <property type="entry name" value="AMIDASE"/>
    <property type="match status" value="1"/>
</dbReference>
<dbReference type="NCBIfam" id="NF005127">
    <property type="entry name" value="PRK06565.1"/>
    <property type="match status" value="1"/>
</dbReference>
<reference evidence="2" key="1">
    <citation type="submission" date="2022-03" db="EMBL/GenBank/DDBJ databases">
        <title>Brevibacterium spongiae sp. nov., isolated from marine sponge.</title>
        <authorList>
            <person name="Li Z."/>
            <person name="Zhang M."/>
        </authorList>
    </citation>
    <scope>NUCLEOTIDE SEQUENCE</scope>
    <source>
        <strain evidence="2">WHS-Z9</strain>
    </source>
</reference>
<dbReference type="EMBL" id="CP093443">
    <property type="protein sequence ID" value="UVI35686.1"/>
    <property type="molecule type" value="Genomic_DNA"/>
</dbReference>
<organism evidence="2 3">
    <name type="scientific">Brevibacterium spongiae</name>
    <dbReference type="NCBI Taxonomy" id="2909672"/>
    <lineage>
        <taxon>Bacteria</taxon>
        <taxon>Bacillati</taxon>
        <taxon>Actinomycetota</taxon>
        <taxon>Actinomycetes</taxon>
        <taxon>Micrococcales</taxon>
        <taxon>Brevibacteriaceae</taxon>
        <taxon>Brevibacterium</taxon>
    </lineage>
</organism>
<proteinExistence type="predicted"/>
<name>A0ABY5SRE2_9MICO</name>
<evidence type="ECO:0000259" key="1">
    <source>
        <dbReference type="Pfam" id="PF01425"/>
    </source>
</evidence>
<dbReference type="Pfam" id="PF01425">
    <property type="entry name" value="Amidase"/>
    <property type="match status" value="1"/>
</dbReference>
<dbReference type="Gene3D" id="3.90.1300.10">
    <property type="entry name" value="Amidase signature (AS) domain"/>
    <property type="match status" value="1"/>
</dbReference>
<dbReference type="InterPro" id="IPR036928">
    <property type="entry name" value="AS_sf"/>
</dbReference>
<dbReference type="SUPFAM" id="SSF75304">
    <property type="entry name" value="Amidase signature (AS) enzymes"/>
    <property type="match status" value="1"/>
</dbReference>
<dbReference type="PANTHER" id="PTHR42678:SF11">
    <property type="entry name" value="AMIDASE FAMILY PROTEIN"/>
    <property type="match status" value="1"/>
</dbReference>
<evidence type="ECO:0000313" key="2">
    <source>
        <dbReference type="EMBL" id="UVI35686.1"/>
    </source>
</evidence>
<keyword evidence="2" id="KW-0378">Hydrolase</keyword>
<feature type="domain" description="Amidase" evidence="1">
    <location>
        <begin position="27"/>
        <end position="246"/>
    </location>
</feature>